<evidence type="ECO:0008006" key="9">
    <source>
        <dbReference type="Google" id="ProtNLM"/>
    </source>
</evidence>
<keyword evidence="8" id="KW-1185">Reference proteome</keyword>
<keyword evidence="3 6" id="KW-1133">Transmembrane helix</keyword>
<feature type="transmembrane region" description="Helical" evidence="6">
    <location>
        <begin position="46"/>
        <end position="65"/>
    </location>
</feature>
<evidence type="ECO:0000256" key="6">
    <source>
        <dbReference type="SAM" id="Phobius"/>
    </source>
</evidence>
<dbReference type="RefSeq" id="XP_007396977.1">
    <property type="nucleotide sequence ID" value="XM_007396915.1"/>
</dbReference>
<dbReference type="KEGG" id="pco:PHACADRAFT_123204"/>
<feature type="transmembrane region" description="Helical" evidence="6">
    <location>
        <begin position="274"/>
        <end position="293"/>
    </location>
</feature>
<comment type="subcellular location">
    <subcellularLocation>
        <location evidence="1">Membrane</location>
        <topology evidence="1">Multi-pass membrane protein</topology>
    </subcellularLocation>
</comment>
<dbReference type="GO" id="GO:0016020">
    <property type="term" value="C:membrane"/>
    <property type="evidence" value="ECO:0007669"/>
    <property type="project" value="UniProtKB-SubCell"/>
</dbReference>
<reference evidence="7 8" key="1">
    <citation type="journal article" date="2012" name="BMC Genomics">
        <title>Comparative genomics of the white-rot fungi, Phanerochaete carnosa and P. chrysosporium, to elucidate the genetic basis of the distinct wood types they colonize.</title>
        <authorList>
            <person name="Suzuki H."/>
            <person name="MacDonald J."/>
            <person name="Syed K."/>
            <person name="Salamov A."/>
            <person name="Hori C."/>
            <person name="Aerts A."/>
            <person name="Henrissat B."/>
            <person name="Wiebenga A."/>
            <person name="vanKuyk P.A."/>
            <person name="Barry K."/>
            <person name="Lindquist E."/>
            <person name="LaButti K."/>
            <person name="Lapidus A."/>
            <person name="Lucas S."/>
            <person name="Coutinho P."/>
            <person name="Gong Y."/>
            <person name="Samejima M."/>
            <person name="Mahadevan R."/>
            <person name="Abou-Zaid M."/>
            <person name="de Vries R.P."/>
            <person name="Igarashi K."/>
            <person name="Yadav J.S."/>
            <person name="Grigoriev I.V."/>
            <person name="Master E.R."/>
        </authorList>
    </citation>
    <scope>NUCLEOTIDE SEQUENCE [LARGE SCALE GENOMIC DNA]</scope>
    <source>
        <strain evidence="7 8">HHB-10118-sp</strain>
    </source>
</reference>
<feature type="region of interest" description="Disordered" evidence="5">
    <location>
        <begin position="179"/>
        <end position="209"/>
    </location>
</feature>
<dbReference type="PANTHER" id="PTHR31794:SF4">
    <property type="entry name" value="AUXIN EFFLUX TRANSPORTER FAMILY PROTEIN (EUROFUNG)"/>
    <property type="match status" value="1"/>
</dbReference>
<keyword evidence="4 6" id="KW-0472">Membrane</keyword>
<gene>
    <name evidence="7" type="ORF">PHACADRAFT_123204</name>
</gene>
<protein>
    <recommendedName>
        <fullName evidence="9">Auxin efflux carrier</fullName>
    </recommendedName>
</protein>
<accession>K5VRZ9</accession>
<dbReference type="GO" id="GO:0005783">
    <property type="term" value="C:endoplasmic reticulum"/>
    <property type="evidence" value="ECO:0007669"/>
    <property type="project" value="TreeGrafter"/>
</dbReference>
<dbReference type="InParanoid" id="K5VRZ9"/>
<proteinExistence type="predicted"/>
<evidence type="ECO:0000313" key="8">
    <source>
        <dbReference type="Proteomes" id="UP000008370"/>
    </source>
</evidence>
<name>K5VRZ9_PHACS</name>
<keyword evidence="2 6" id="KW-0812">Transmembrane</keyword>
<feature type="transmembrane region" description="Helical" evidence="6">
    <location>
        <begin position="413"/>
        <end position="433"/>
    </location>
</feature>
<evidence type="ECO:0000256" key="1">
    <source>
        <dbReference type="ARBA" id="ARBA00004141"/>
    </source>
</evidence>
<feature type="transmembrane region" description="Helical" evidence="6">
    <location>
        <begin position="373"/>
        <end position="393"/>
    </location>
</feature>
<dbReference type="STRING" id="650164.K5VRZ9"/>
<evidence type="ECO:0000256" key="3">
    <source>
        <dbReference type="ARBA" id="ARBA00022989"/>
    </source>
</evidence>
<dbReference type="PANTHER" id="PTHR31794">
    <property type="entry name" value="AUXIN EFFLUX TRANSPORTER FAMILY PROTEIN (EUROFUNG)"/>
    <property type="match status" value="1"/>
</dbReference>
<feature type="transmembrane region" description="Helical" evidence="6">
    <location>
        <begin position="77"/>
        <end position="96"/>
    </location>
</feature>
<dbReference type="Proteomes" id="UP000008370">
    <property type="component" value="Unassembled WGS sequence"/>
</dbReference>
<dbReference type="Pfam" id="PF03547">
    <property type="entry name" value="Mem_trans"/>
    <property type="match status" value="1"/>
</dbReference>
<dbReference type="AlphaFoldDB" id="K5VRZ9"/>
<dbReference type="GeneID" id="18907962"/>
<evidence type="ECO:0000256" key="4">
    <source>
        <dbReference type="ARBA" id="ARBA00023136"/>
    </source>
</evidence>
<evidence type="ECO:0000256" key="2">
    <source>
        <dbReference type="ARBA" id="ARBA00022692"/>
    </source>
</evidence>
<dbReference type="GO" id="GO:0055085">
    <property type="term" value="P:transmembrane transport"/>
    <property type="evidence" value="ECO:0007669"/>
    <property type="project" value="InterPro"/>
</dbReference>
<sequence>MSDESGSSFSATFFGALEGAVSVLLTLFAGYVVARKGVVDRETVHKVSSLCSTLFLPMLIIAEMGPELTASKIKTLWILPVWGFASTVIAHLIGWLGQKLFKTRSWVIVACGRPNSSALPLLLLKALSTTGVLDQFSNGDEDSSKLLKRAQSLILLNVVVQQTFTFQIAPWLMKQDRKAEGKSGSTSGDVEHGESRLTPASPSVHAGNINPIVQDGERVGLLNDQDGRDYGTRGESYSHAMELIADQPDIHWPKFLNFLEKPIKKTWKMMSPPLLGAIVALFIGLTPPLHKAFYDEDSPLHSSITQAADNLGELFVSLQMFIVGSELALVPNANPGIAETIYSLLTRFIIMPGTSLLFVFLTAGRGWYTNDKLVWFLLVLIPAGPSAMLLANIAELVQVDIGPVSGYLTISYFFSPLMAGVCTLAVLVVDAAAKRIKAD</sequence>
<feature type="transmembrane region" description="Helical" evidence="6">
    <location>
        <begin position="341"/>
        <end position="361"/>
    </location>
</feature>
<dbReference type="HOGENOM" id="CLU_032414_0_0_1"/>
<dbReference type="OrthoDB" id="191139at2759"/>
<dbReference type="InterPro" id="IPR004776">
    <property type="entry name" value="Mem_transp_PIN-like"/>
</dbReference>
<feature type="transmembrane region" description="Helical" evidence="6">
    <location>
        <begin position="12"/>
        <end position="34"/>
    </location>
</feature>
<evidence type="ECO:0000313" key="7">
    <source>
        <dbReference type="EMBL" id="EKM54278.1"/>
    </source>
</evidence>
<evidence type="ECO:0000256" key="5">
    <source>
        <dbReference type="SAM" id="MobiDB-lite"/>
    </source>
</evidence>
<dbReference type="EMBL" id="JH930473">
    <property type="protein sequence ID" value="EKM54278.1"/>
    <property type="molecule type" value="Genomic_DNA"/>
</dbReference>
<organism evidence="7 8">
    <name type="scientific">Phanerochaete carnosa (strain HHB-10118-sp)</name>
    <name type="common">White-rot fungus</name>
    <name type="synonym">Peniophora carnosa</name>
    <dbReference type="NCBI Taxonomy" id="650164"/>
    <lineage>
        <taxon>Eukaryota</taxon>
        <taxon>Fungi</taxon>
        <taxon>Dikarya</taxon>
        <taxon>Basidiomycota</taxon>
        <taxon>Agaricomycotina</taxon>
        <taxon>Agaricomycetes</taxon>
        <taxon>Polyporales</taxon>
        <taxon>Phanerochaetaceae</taxon>
        <taxon>Phanerochaete</taxon>
    </lineage>
</organism>